<gene>
    <name evidence="1" type="ORF">EIP75_21050</name>
</gene>
<sequence length="213" mass="22934">MDRGAFTGLAVAGLAATLAISLVIWPAAKTRQSAEQASSTAPRAPLPDTTRILDILSSQPVPSAQDRQAASALNQAGDRAYRRHDHVAAWQAYSNAYPNAPSAHAYVMSGDSHWRDVLSVQRAQRSAAKACPLDNRYFARDLALDVAQHHEVGLALAARSGDRRLLNSAWYRRADQSAACLRALANDYRARPASDCVDLARLDACLGPPLPLP</sequence>
<accession>A0A426V603</accession>
<dbReference type="OrthoDB" id="9882641at2"/>
<evidence type="ECO:0000313" key="2">
    <source>
        <dbReference type="Proteomes" id="UP000269265"/>
    </source>
</evidence>
<name>A0A426V603_9BURK</name>
<dbReference type="AlphaFoldDB" id="A0A426V603"/>
<dbReference type="Proteomes" id="UP000269265">
    <property type="component" value="Unassembled WGS sequence"/>
</dbReference>
<reference evidence="1 2" key="1">
    <citation type="submission" date="2018-12" db="EMBL/GenBank/DDBJ databases">
        <title>The whole draft genome of Aquabacterium sp. SJQ9.</title>
        <authorList>
            <person name="Sun L."/>
            <person name="Gao X."/>
            <person name="Chen W."/>
            <person name="Huang K."/>
        </authorList>
    </citation>
    <scope>NUCLEOTIDE SEQUENCE [LARGE SCALE GENOMIC DNA]</scope>
    <source>
        <strain evidence="1 2">SJQ9</strain>
    </source>
</reference>
<keyword evidence="2" id="KW-1185">Reference proteome</keyword>
<comment type="caution">
    <text evidence="1">The sequence shown here is derived from an EMBL/GenBank/DDBJ whole genome shotgun (WGS) entry which is preliminary data.</text>
</comment>
<dbReference type="RefSeq" id="WP_125245167.1">
    <property type="nucleotide sequence ID" value="NZ_RSED01000024.1"/>
</dbReference>
<proteinExistence type="predicted"/>
<evidence type="ECO:0000313" key="1">
    <source>
        <dbReference type="EMBL" id="RRS02347.1"/>
    </source>
</evidence>
<dbReference type="EMBL" id="RSED01000024">
    <property type="protein sequence ID" value="RRS02347.1"/>
    <property type="molecule type" value="Genomic_DNA"/>
</dbReference>
<organism evidence="1 2">
    <name type="scientific">Aquabacterium soli</name>
    <dbReference type="NCBI Taxonomy" id="2493092"/>
    <lineage>
        <taxon>Bacteria</taxon>
        <taxon>Pseudomonadati</taxon>
        <taxon>Pseudomonadota</taxon>
        <taxon>Betaproteobacteria</taxon>
        <taxon>Burkholderiales</taxon>
        <taxon>Aquabacterium</taxon>
    </lineage>
</organism>
<protein>
    <submittedName>
        <fullName evidence="1">Uncharacterized protein</fullName>
    </submittedName>
</protein>